<evidence type="ECO:0000313" key="4">
    <source>
        <dbReference type="EMBL" id="QDT40599.1"/>
    </source>
</evidence>
<keyword evidence="2" id="KW-0732">Signal</keyword>
<dbReference type="Gene3D" id="3.40.50.1820">
    <property type="entry name" value="alpha/beta hydrolase"/>
    <property type="match status" value="1"/>
</dbReference>
<dbReference type="Proteomes" id="UP000317171">
    <property type="component" value="Chromosome"/>
</dbReference>
<reference evidence="4 5" key="1">
    <citation type="submission" date="2019-02" db="EMBL/GenBank/DDBJ databases">
        <title>Deep-cultivation of Planctomycetes and their phenomic and genomic characterization uncovers novel biology.</title>
        <authorList>
            <person name="Wiegand S."/>
            <person name="Jogler M."/>
            <person name="Boedeker C."/>
            <person name="Pinto D."/>
            <person name="Vollmers J."/>
            <person name="Rivas-Marin E."/>
            <person name="Kohn T."/>
            <person name="Peeters S.H."/>
            <person name="Heuer A."/>
            <person name="Rast P."/>
            <person name="Oberbeckmann S."/>
            <person name="Bunk B."/>
            <person name="Jeske O."/>
            <person name="Meyerdierks A."/>
            <person name="Storesund J.E."/>
            <person name="Kallscheuer N."/>
            <person name="Luecker S."/>
            <person name="Lage O.M."/>
            <person name="Pohl T."/>
            <person name="Merkel B.J."/>
            <person name="Hornburger P."/>
            <person name="Mueller R.-W."/>
            <person name="Bruemmer F."/>
            <person name="Labrenz M."/>
            <person name="Spormann A.M."/>
            <person name="Op den Camp H."/>
            <person name="Overmann J."/>
            <person name="Amann R."/>
            <person name="Jetten M.S.M."/>
            <person name="Mascher T."/>
            <person name="Medema M.H."/>
            <person name="Devos D.P."/>
            <person name="Kaster A.-K."/>
            <person name="Ovreas L."/>
            <person name="Rohde M."/>
            <person name="Galperin M.Y."/>
            <person name="Jogler C."/>
        </authorList>
    </citation>
    <scope>NUCLEOTIDE SEQUENCE [LARGE SCALE GENOMIC DNA]</scope>
    <source>
        <strain evidence="4 5">Pan241w</strain>
    </source>
</reference>
<organism evidence="4 5">
    <name type="scientific">Gimesia alba</name>
    <dbReference type="NCBI Taxonomy" id="2527973"/>
    <lineage>
        <taxon>Bacteria</taxon>
        <taxon>Pseudomonadati</taxon>
        <taxon>Planctomycetota</taxon>
        <taxon>Planctomycetia</taxon>
        <taxon>Planctomycetales</taxon>
        <taxon>Planctomycetaceae</taxon>
        <taxon>Gimesia</taxon>
    </lineage>
</organism>
<dbReference type="InterPro" id="IPR050300">
    <property type="entry name" value="GDXG_lipolytic_enzyme"/>
</dbReference>
<sequence length="308" mass="34337" precursor="true">MKHRSVFRSCSWKLIATLLLVAFSNQIARSENETPPAKFKTVLHVPYDSSIRFGKHFKSLDIYAPESGKNHPIVIWVHGGGWKIGDKRGVDNKPLAFTQHGYLLVSINYRLHPGATYDQQAQDVAQAIHWVRDHAREYGGNPDQIFLMGHSAGAHLVALVSLNPTYLKQQSLSLKTIKGTILLDGAGYDITDRIKTAGRTGKKIYTSVFGEDEKTWKAASPLTYVRRNRSIPPFLILHVADRADSKRQSESLAKKLKANRIDVSVIPAPGKTHMTINQEIGLANDMPTQKLFAFLNHITGASKGRKTH</sequence>
<keyword evidence="5" id="KW-1185">Reference proteome</keyword>
<dbReference type="PANTHER" id="PTHR48081:SF33">
    <property type="entry name" value="KYNURENINE FORMAMIDASE"/>
    <property type="match status" value="1"/>
</dbReference>
<dbReference type="RefSeq" id="WP_145210825.1">
    <property type="nucleotide sequence ID" value="NZ_CP036269.1"/>
</dbReference>
<evidence type="ECO:0000256" key="1">
    <source>
        <dbReference type="ARBA" id="ARBA00022801"/>
    </source>
</evidence>
<feature type="signal peptide" evidence="2">
    <location>
        <begin position="1"/>
        <end position="28"/>
    </location>
</feature>
<dbReference type="PANTHER" id="PTHR48081">
    <property type="entry name" value="AB HYDROLASE SUPERFAMILY PROTEIN C4A8.06C"/>
    <property type="match status" value="1"/>
</dbReference>
<name>A0A517R9M8_9PLAN</name>
<protein>
    <submittedName>
        <fullName evidence="4">Carboxylesterase</fullName>
        <ecNumber evidence="4">3.1.1.1</ecNumber>
    </submittedName>
</protein>
<dbReference type="KEGG" id="gaz:Pan241w_06560"/>
<dbReference type="InterPro" id="IPR029058">
    <property type="entry name" value="AB_hydrolase_fold"/>
</dbReference>
<dbReference type="EC" id="3.1.1.1" evidence="4"/>
<dbReference type="InterPro" id="IPR049492">
    <property type="entry name" value="BD-FAE-like_dom"/>
</dbReference>
<keyword evidence="1 4" id="KW-0378">Hydrolase</keyword>
<dbReference type="EMBL" id="CP036269">
    <property type="protein sequence ID" value="QDT40599.1"/>
    <property type="molecule type" value="Genomic_DNA"/>
</dbReference>
<evidence type="ECO:0000313" key="5">
    <source>
        <dbReference type="Proteomes" id="UP000317171"/>
    </source>
</evidence>
<gene>
    <name evidence="4" type="ORF">Pan241w_06560</name>
</gene>
<accession>A0A517R9M8</accession>
<dbReference type="GO" id="GO:0106435">
    <property type="term" value="F:carboxylesterase activity"/>
    <property type="evidence" value="ECO:0007669"/>
    <property type="project" value="UniProtKB-EC"/>
</dbReference>
<dbReference type="Pfam" id="PF20434">
    <property type="entry name" value="BD-FAE"/>
    <property type="match status" value="1"/>
</dbReference>
<dbReference type="AlphaFoldDB" id="A0A517R9M8"/>
<feature type="domain" description="BD-FAE-like" evidence="3">
    <location>
        <begin position="60"/>
        <end position="256"/>
    </location>
</feature>
<feature type="chain" id="PRO_5021771389" evidence="2">
    <location>
        <begin position="29"/>
        <end position="308"/>
    </location>
</feature>
<dbReference type="SUPFAM" id="SSF53474">
    <property type="entry name" value="alpha/beta-Hydrolases"/>
    <property type="match status" value="1"/>
</dbReference>
<proteinExistence type="predicted"/>
<dbReference type="OrthoDB" id="265201at2"/>
<evidence type="ECO:0000256" key="2">
    <source>
        <dbReference type="SAM" id="SignalP"/>
    </source>
</evidence>
<evidence type="ECO:0000259" key="3">
    <source>
        <dbReference type="Pfam" id="PF20434"/>
    </source>
</evidence>